<evidence type="ECO:0000313" key="3">
    <source>
        <dbReference type="Proteomes" id="UP001608902"/>
    </source>
</evidence>
<reference evidence="2 3" key="1">
    <citation type="submission" date="2024-08" db="EMBL/GenBank/DDBJ databases">
        <title>Gnathostoma spinigerum genome.</title>
        <authorList>
            <person name="Gonzalez-Bertolin B."/>
            <person name="Monzon S."/>
            <person name="Zaballos A."/>
            <person name="Jimenez P."/>
            <person name="Dekumyoy P."/>
            <person name="Varona S."/>
            <person name="Cuesta I."/>
            <person name="Sumanam S."/>
            <person name="Adisakwattana P."/>
            <person name="Gasser R.B."/>
            <person name="Hernandez-Gonzalez A."/>
            <person name="Young N.D."/>
            <person name="Perteguer M.J."/>
        </authorList>
    </citation>
    <scope>NUCLEOTIDE SEQUENCE [LARGE SCALE GENOMIC DNA]</scope>
    <source>
        <strain evidence="2">AL3</strain>
        <tissue evidence="2">Liver</tissue>
    </source>
</reference>
<name>A0ABD6EFD7_9BILA</name>
<feature type="region of interest" description="Disordered" evidence="1">
    <location>
        <begin position="343"/>
        <end position="370"/>
    </location>
</feature>
<dbReference type="Proteomes" id="UP001608902">
    <property type="component" value="Unassembled WGS sequence"/>
</dbReference>
<feature type="compositionally biased region" description="Basic and acidic residues" evidence="1">
    <location>
        <begin position="417"/>
        <end position="438"/>
    </location>
</feature>
<organism evidence="2 3">
    <name type="scientific">Gnathostoma spinigerum</name>
    <dbReference type="NCBI Taxonomy" id="75299"/>
    <lineage>
        <taxon>Eukaryota</taxon>
        <taxon>Metazoa</taxon>
        <taxon>Ecdysozoa</taxon>
        <taxon>Nematoda</taxon>
        <taxon>Chromadorea</taxon>
        <taxon>Rhabditida</taxon>
        <taxon>Spirurina</taxon>
        <taxon>Gnathostomatomorpha</taxon>
        <taxon>Gnathostomatoidea</taxon>
        <taxon>Gnathostomatidae</taxon>
        <taxon>Gnathostoma</taxon>
    </lineage>
</organism>
<dbReference type="EMBL" id="JBGFUD010001015">
    <property type="protein sequence ID" value="MFH4975613.1"/>
    <property type="molecule type" value="Genomic_DNA"/>
</dbReference>
<keyword evidence="3" id="KW-1185">Reference proteome</keyword>
<feature type="region of interest" description="Disordered" evidence="1">
    <location>
        <begin position="386"/>
        <end position="495"/>
    </location>
</feature>
<protein>
    <submittedName>
        <fullName evidence="2">Uncharacterized protein</fullName>
    </submittedName>
</protein>
<comment type="caution">
    <text evidence="2">The sequence shown here is derived from an EMBL/GenBank/DDBJ whole genome shotgun (WGS) entry which is preliminary data.</text>
</comment>
<accession>A0ABD6EFD7</accession>
<proteinExistence type="predicted"/>
<dbReference type="AlphaFoldDB" id="A0ABD6EFD7"/>
<sequence length="495" mass="55649">MYNNTSLYCVEFIVERIETNENGLTIRQVEFKLDSFEWLTLISGDWNGVGRRCYVTAMDGFLEEITHKKLRIRAAATDESLHLCDVPLASIYNSGELATCRGQVNLYCSKTNKHTVSVRLSLRIFNVDVIHDSVFPFQSPINVNRSTQTTSNSACRSAQTHLNLRNVATQSKIKAFRSISTSPSDEISIVLVEKAVQCDELFNPSELRHLVFDSLLKVIDARLKQLHRKCTHRPIRSNIHSSVEPYKVSSPRNRCMKNSLDARKYHDGFVSRSADLGFNVNTRYQLLRTLDRIIANKRQVCDALRTAPTSIVNAERPITGSSRRLCTQTPNETTVAAKKTFMKIQPPKPLKNQLHITRPKRLERLSSVDNHEGKTGYLQLEEAVSGKNVKNTTHSHSSHEGSSTETSLKSPISDNKSQSDHQRSTSRSRSGENSEKLGKNTNLQEEASIVSVQTQSSIQSLDSLKSAESSSLKTESVSTLEEMESIQNSPKSFYK</sequence>
<evidence type="ECO:0000313" key="2">
    <source>
        <dbReference type="EMBL" id="MFH4975613.1"/>
    </source>
</evidence>
<feature type="compositionally biased region" description="Basic and acidic residues" evidence="1">
    <location>
        <begin position="360"/>
        <end position="370"/>
    </location>
</feature>
<feature type="compositionally biased region" description="Low complexity" evidence="1">
    <location>
        <begin position="448"/>
        <end position="480"/>
    </location>
</feature>
<gene>
    <name evidence="2" type="ORF">AB6A40_002322</name>
</gene>
<feature type="compositionally biased region" description="Polar residues" evidence="1">
    <location>
        <begin position="485"/>
        <end position="495"/>
    </location>
</feature>
<evidence type="ECO:0000256" key="1">
    <source>
        <dbReference type="SAM" id="MobiDB-lite"/>
    </source>
</evidence>
<feature type="compositionally biased region" description="Low complexity" evidence="1">
    <location>
        <begin position="392"/>
        <end position="407"/>
    </location>
</feature>